<keyword evidence="2" id="KW-0808">Transferase</keyword>
<feature type="domain" description="Chalcone/stilbene synthase C-terminal" evidence="6">
    <location>
        <begin position="211"/>
        <end position="349"/>
    </location>
</feature>
<name>A0A6A7Y1R9_9HYPH</name>
<keyword evidence="3" id="KW-0012">Acyltransferase</keyword>
<accession>A0A6A7Y1R9</accession>
<evidence type="ECO:0000313" key="8">
    <source>
        <dbReference type="Proteomes" id="UP000332515"/>
    </source>
</evidence>
<dbReference type="InterPro" id="IPR012328">
    <property type="entry name" value="Chalcone/stilbene_synt_C"/>
</dbReference>
<dbReference type="AlphaFoldDB" id="A0A6A7Y1R9"/>
<dbReference type="CDD" id="cd00831">
    <property type="entry name" value="CHS_like"/>
    <property type="match status" value="1"/>
</dbReference>
<protein>
    <submittedName>
        <fullName evidence="7">Type III polyketide synthase</fullName>
    </submittedName>
</protein>
<dbReference type="GO" id="GO:0016747">
    <property type="term" value="F:acyltransferase activity, transferring groups other than amino-acyl groups"/>
    <property type="evidence" value="ECO:0007669"/>
    <property type="project" value="InterPro"/>
</dbReference>
<dbReference type="Pfam" id="PF02797">
    <property type="entry name" value="Chal_sti_synt_C"/>
    <property type="match status" value="1"/>
</dbReference>
<evidence type="ECO:0000256" key="1">
    <source>
        <dbReference type="ARBA" id="ARBA00005531"/>
    </source>
</evidence>
<organism evidence="7 8">
    <name type="scientific">Segnochrobactrum spirostomi</name>
    <dbReference type="NCBI Taxonomy" id="2608987"/>
    <lineage>
        <taxon>Bacteria</taxon>
        <taxon>Pseudomonadati</taxon>
        <taxon>Pseudomonadota</taxon>
        <taxon>Alphaproteobacteria</taxon>
        <taxon>Hyphomicrobiales</taxon>
        <taxon>Segnochrobactraceae</taxon>
        <taxon>Segnochrobactrum</taxon>
    </lineage>
</organism>
<keyword evidence="8" id="KW-1185">Reference proteome</keyword>
<comment type="caution">
    <text evidence="7">The sequence shown here is derived from an EMBL/GenBank/DDBJ whole genome shotgun (WGS) entry which is preliminary data.</text>
</comment>
<sequence>MAELARLLGLAVATPRHVIRQEEAAAAAAQMFSARFPAFDRLAPVFLNAGIRERRSVRPLAWFHEPHGWADRMAAFAEGARALFLDSARAAIARSGLAPVDIDCVVTLSSTGFTTPSLEAQVAREIGFRSDIERVPVFGLGCAGGVSGLGIAARLAAARPGANVLLVVIELCTLAFRLDEPTGVNLVATALFGDGAAACVVRAGEGGVAAIESAGEHLFPDSLDIMGWKIDDTGLGVVLAQSLPPFVRAELAPALDAILGRAGLTPADIDRFVCHPGGTKVLEALEAVLPVVPGAFADERAVLADYGNMSSPTVLFVLERALAAGLPNRAALLALGPGFTASCVTLRSVS</sequence>
<dbReference type="PANTHER" id="PTHR11877">
    <property type="entry name" value="HYDROXYMETHYLGLUTARYL-COA SYNTHASE"/>
    <property type="match status" value="1"/>
</dbReference>
<evidence type="ECO:0000256" key="4">
    <source>
        <dbReference type="PIRSR" id="PIRSR000451-1"/>
    </source>
</evidence>
<dbReference type="GO" id="GO:0030639">
    <property type="term" value="P:polyketide biosynthetic process"/>
    <property type="evidence" value="ECO:0007669"/>
    <property type="project" value="TreeGrafter"/>
</dbReference>
<dbReference type="InterPro" id="IPR011141">
    <property type="entry name" value="Polyketide_synthase_type-III"/>
</dbReference>
<dbReference type="EMBL" id="VWNA01000001">
    <property type="protein sequence ID" value="MQT11819.1"/>
    <property type="molecule type" value="Genomic_DNA"/>
</dbReference>
<dbReference type="SUPFAM" id="SSF53901">
    <property type="entry name" value="Thiolase-like"/>
    <property type="match status" value="1"/>
</dbReference>
<evidence type="ECO:0000259" key="5">
    <source>
        <dbReference type="Pfam" id="PF00195"/>
    </source>
</evidence>
<evidence type="ECO:0000259" key="6">
    <source>
        <dbReference type="Pfam" id="PF02797"/>
    </source>
</evidence>
<reference evidence="7 8" key="1">
    <citation type="submission" date="2019-09" db="EMBL/GenBank/DDBJ databases">
        <title>Segnochrobactrum spirostomi gen. nov., sp. nov., isolated from the ciliate Spirostomum cf. yagiui and description of a novel family, Segnochrobactraceae fam. nov. within the order Rhizobiales of the class Alphaproteobacteria.</title>
        <authorList>
            <person name="Akter S."/>
            <person name="Shazib S.U.A."/>
            <person name="Shin M.K."/>
        </authorList>
    </citation>
    <scope>NUCLEOTIDE SEQUENCE [LARGE SCALE GENOMIC DNA]</scope>
    <source>
        <strain evidence="7 8">Sp-1</strain>
    </source>
</reference>
<proteinExistence type="inferred from homology"/>
<evidence type="ECO:0000313" key="7">
    <source>
        <dbReference type="EMBL" id="MQT11819.1"/>
    </source>
</evidence>
<dbReference type="Proteomes" id="UP000332515">
    <property type="component" value="Unassembled WGS sequence"/>
</dbReference>
<dbReference type="InterPro" id="IPR001099">
    <property type="entry name" value="Chalcone/stilbene_synt_N"/>
</dbReference>
<dbReference type="Gene3D" id="3.40.47.10">
    <property type="match status" value="2"/>
</dbReference>
<evidence type="ECO:0000256" key="2">
    <source>
        <dbReference type="ARBA" id="ARBA00022679"/>
    </source>
</evidence>
<dbReference type="PANTHER" id="PTHR11877:SF99">
    <property type="entry name" value="1,3,6,8-TETRAHYDROXYNAPHTHALENE SYNTHASE"/>
    <property type="match status" value="1"/>
</dbReference>
<gene>
    <name evidence="7" type="ORF">F0357_03835</name>
</gene>
<comment type="similarity">
    <text evidence="1">Belongs to the thiolase-like superfamily. Chalcone/stilbene synthases family.</text>
</comment>
<evidence type="ECO:0000256" key="3">
    <source>
        <dbReference type="ARBA" id="ARBA00023315"/>
    </source>
</evidence>
<dbReference type="RefSeq" id="WP_312861437.1">
    <property type="nucleotide sequence ID" value="NZ_VWNA01000001.1"/>
</dbReference>
<dbReference type="InterPro" id="IPR016039">
    <property type="entry name" value="Thiolase-like"/>
</dbReference>
<feature type="active site" description="Acyl-thioester intermediate" evidence="4">
    <location>
        <position position="142"/>
    </location>
</feature>
<dbReference type="PIRSF" id="PIRSF000451">
    <property type="entry name" value="PKS_III"/>
    <property type="match status" value="1"/>
</dbReference>
<feature type="domain" description="Chalcone/stilbene synthase N-terminal" evidence="5">
    <location>
        <begin position="81"/>
        <end position="203"/>
    </location>
</feature>
<dbReference type="Pfam" id="PF00195">
    <property type="entry name" value="Chal_sti_synt_N"/>
    <property type="match status" value="1"/>
</dbReference>